<evidence type="ECO:0000256" key="1">
    <source>
        <dbReference type="SAM" id="Phobius"/>
    </source>
</evidence>
<dbReference type="InterPro" id="IPR050464">
    <property type="entry name" value="Zeta_carotene_desat/Oxidored"/>
</dbReference>
<protein>
    <recommendedName>
        <fullName evidence="4">FAD/NAD(P)-binding domain-containing protein</fullName>
    </recommendedName>
</protein>
<keyword evidence="3" id="KW-1185">Reference proteome</keyword>
<organism evidence="2 3">
    <name type="scientific">Collybia nuda</name>
    <dbReference type="NCBI Taxonomy" id="64659"/>
    <lineage>
        <taxon>Eukaryota</taxon>
        <taxon>Fungi</taxon>
        <taxon>Dikarya</taxon>
        <taxon>Basidiomycota</taxon>
        <taxon>Agaricomycotina</taxon>
        <taxon>Agaricomycetes</taxon>
        <taxon>Agaricomycetidae</taxon>
        <taxon>Agaricales</taxon>
        <taxon>Tricholomatineae</taxon>
        <taxon>Clitocybaceae</taxon>
        <taxon>Collybia</taxon>
    </lineage>
</organism>
<keyword evidence="1" id="KW-1133">Transmembrane helix</keyword>
<dbReference type="InterPro" id="IPR036188">
    <property type="entry name" value="FAD/NAD-bd_sf"/>
</dbReference>
<keyword evidence="1" id="KW-0812">Transmembrane</keyword>
<dbReference type="EMBL" id="MU150402">
    <property type="protein sequence ID" value="KAF9456813.1"/>
    <property type="molecule type" value="Genomic_DNA"/>
</dbReference>
<dbReference type="Pfam" id="PF13450">
    <property type="entry name" value="NAD_binding_8"/>
    <property type="match status" value="1"/>
</dbReference>
<name>A0A9P5XSJ9_9AGAR</name>
<accession>A0A9P5XSJ9</accession>
<reference evidence="2" key="1">
    <citation type="submission" date="2020-11" db="EMBL/GenBank/DDBJ databases">
        <authorList>
            <consortium name="DOE Joint Genome Institute"/>
            <person name="Ahrendt S."/>
            <person name="Riley R."/>
            <person name="Andreopoulos W."/>
            <person name="Labutti K."/>
            <person name="Pangilinan J."/>
            <person name="Ruiz-Duenas F.J."/>
            <person name="Barrasa J.M."/>
            <person name="Sanchez-Garcia M."/>
            <person name="Camarero S."/>
            <person name="Miyauchi S."/>
            <person name="Serrano A."/>
            <person name="Linde D."/>
            <person name="Babiker R."/>
            <person name="Drula E."/>
            <person name="Ayuso-Fernandez I."/>
            <person name="Pacheco R."/>
            <person name="Padilla G."/>
            <person name="Ferreira P."/>
            <person name="Barriuso J."/>
            <person name="Kellner H."/>
            <person name="Castanera R."/>
            <person name="Alfaro M."/>
            <person name="Ramirez L."/>
            <person name="Pisabarro A.G."/>
            <person name="Kuo A."/>
            <person name="Tritt A."/>
            <person name="Lipzen A."/>
            <person name="He G."/>
            <person name="Yan M."/>
            <person name="Ng V."/>
            <person name="Cullen D."/>
            <person name="Martin F."/>
            <person name="Rosso M.-N."/>
            <person name="Henrissat B."/>
            <person name="Hibbett D."/>
            <person name="Martinez A.T."/>
            <person name="Grigoriev I.V."/>
        </authorList>
    </citation>
    <scope>NUCLEOTIDE SEQUENCE</scope>
    <source>
        <strain evidence="2">CBS 247.69</strain>
    </source>
</reference>
<dbReference type="SUPFAM" id="SSF51905">
    <property type="entry name" value="FAD/NAD(P)-binding domain"/>
    <property type="match status" value="1"/>
</dbReference>
<dbReference type="OrthoDB" id="1111734at2759"/>
<dbReference type="Proteomes" id="UP000807353">
    <property type="component" value="Unassembled WGS sequence"/>
</dbReference>
<dbReference type="GO" id="GO:0016491">
    <property type="term" value="F:oxidoreductase activity"/>
    <property type="evidence" value="ECO:0007669"/>
    <property type="project" value="TreeGrafter"/>
</dbReference>
<dbReference type="PANTHER" id="PTHR42923">
    <property type="entry name" value="PROTOPORPHYRINOGEN OXIDASE"/>
    <property type="match status" value="1"/>
</dbReference>
<comment type="caution">
    <text evidence="2">The sequence shown here is derived from an EMBL/GenBank/DDBJ whole genome shotgun (WGS) entry which is preliminary data.</text>
</comment>
<dbReference type="AlphaFoldDB" id="A0A9P5XSJ9"/>
<dbReference type="Gene3D" id="3.50.50.60">
    <property type="entry name" value="FAD/NAD(P)-binding domain"/>
    <property type="match status" value="1"/>
</dbReference>
<evidence type="ECO:0008006" key="4">
    <source>
        <dbReference type="Google" id="ProtNLM"/>
    </source>
</evidence>
<sequence length="552" mass="61083">MARKVKVAVVGSGLAGLTAAYLLTNPTDDTEDNNVTFDLHLFEKASMLGMDSSSVSLPVAGQDKSWRVDVPMRSFQGGYYPQLISLYKRLGVAFRQADFSYSFSLFSPSTQTQHRQINTTMIYNGGSGRSGLGMPALLDEPYHRTKGQSFLVRALTKAWTVGLFLVLTSNLVLCYLRMIFYAMPIWRSKSLERTTFAEWAASTVPTGFVARLIGMDKAWRDYTHTILVPLFSAVCTAPEQDVLQHPVEEILDYIWLTLGTHHYVASYGVQDVVARLTSNIENIHLSSTISAILPDQENPHLASIQCITPNGTITHAGFHHIIFATQASHAVPLISSYASYLSPANAKRQTVEDQVRCLKTFRYCPTVVINHTDGSLLPDHPRDRRELNLILMDPEHNKSSMTCKQFDYTTNIVPPTYTMATHVLTPPEGYPPNLPTIYQTTNPIIPAREDCVFSVAKLERAVLTVNSKEALKGLYHEEGRKWWQCAGQANSCLGTLQGAGRLSGMQGPGIWICGSFAHAGIPLLEGCVVSARTVVEQGVYRSEGMEAKTSPW</sequence>
<gene>
    <name evidence="2" type="ORF">BDZ94DRAFT_1274779</name>
</gene>
<feature type="transmembrane region" description="Helical" evidence="1">
    <location>
        <begin position="158"/>
        <end position="180"/>
    </location>
</feature>
<evidence type="ECO:0000313" key="3">
    <source>
        <dbReference type="Proteomes" id="UP000807353"/>
    </source>
</evidence>
<keyword evidence="1" id="KW-0472">Membrane</keyword>
<proteinExistence type="predicted"/>
<evidence type="ECO:0000313" key="2">
    <source>
        <dbReference type="EMBL" id="KAF9456813.1"/>
    </source>
</evidence>
<dbReference type="PANTHER" id="PTHR42923:SF17">
    <property type="entry name" value="AMINE OXIDASE DOMAIN-CONTAINING PROTEIN"/>
    <property type="match status" value="1"/>
</dbReference>